<evidence type="ECO:0008006" key="8">
    <source>
        <dbReference type="Google" id="ProtNLM"/>
    </source>
</evidence>
<dbReference type="Pfam" id="PF00169">
    <property type="entry name" value="PH"/>
    <property type="match status" value="1"/>
</dbReference>
<dbReference type="RefSeq" id="XP_033587108.1">
    <property type="nucleotide sequence ID" value="XM_033734337.1"/>
</dbReference>
<dbReference type="Gene3D" id="1.10.555.10">
    <property type="entry name" value="Rho GTPase activation protein"/>
    <property type="match status" value="1"/>
</dbReference>
<dbReference type="Pfam" id="PF00620">
    <property type="entry name" value="RhoGAP"/>
    <property type="match status" value="1"/>
</dbReference>
<dbReference type="GO" id="GO:0005938">
    <property type="term" value="C:cell cortex"/>
    <property type="evidence" value="ECO:0007669"/>
    <property type="project" value="UniProtKB-ARBA"/>
</dbReference>
<sequence length="1433" mass="154877">MASSVQGRDFSPPSLARHIPHHRRPVSPPPPSSSPASSSSPPPPTSPPSPWAANGVRSPNAAKRVPRNPADELRSAVNRDVLREEARKAGFDRPFAVQRNVSAPILAASPPLSPPTSPDMSSTSNHLPSRPAPASNPTRNFSMDSTLSSASNNSPKPNGATAHRPQPSTRDIACLIAAAGSPEAALQKLFAEKEHAASHNAQLWRLVEKQRTMILGLNKDLEKALKEKERYRKRVKDQLQQSESAPTLTTANMQLEQMLSREESESRAPLEHASPSAAINTRDISMDSRQVSETSEGTSFGPGRSDDTPLDASNAPSSVLPATPLSAESPHQIVRDLDIAAAAAVSAQENRVFAQSPTKPLNSPRSPQHRDNLHKLTPSISSTSSNPTPYFPSPKIPVARKGPPAPLKLSSQREAEAAAKVTNNIIDPSDSEYEEDPDSARAEQAGRGRRKTREEDEREREAVARQEMESRSQSTKESKGKAHRSTDPYGGAENIPAPLAFKPPTADISSSQARTDALTQRLNEPPAIVSQQARGMDHTPLPRSNTAPSLLSPGLPMSPRPVDRPVNSPMPRAPNKVLNTIPTSPNAGMAGLPLSPRAPRPPFVPRQDSLPANSFYLTRPEGYQTIQPQPSTLDRDVRPVAAENIPPEQPYAPTPTVPMTSGEIYQGLVTDEYPDLLLPPNALPSIYVKTASSRMRPSRQSYLAPKAADDNPVFTLAVFERSDQKQLWRAEKTFAALAQLDEEIKSTCNFRERMPDKVLFNGHAPARIDARRAAIDAYLNRMLESVTDDRSAMIVCRFLSMDAFGTDGGSYFGGSVELRSDTPLNKKPRREGYLTKRGKNFGGWKARFFVLDGPIFKYYDSQGGAQLGSIKLQNAQIGKQSTASAQMSQEDEDNQFRHAFLILEPKKKDSNSLVRHVLCAESDEERDVWVDALLQYVDHKDDSEDPSRAFLSAKAGEIGPPRSPRLQKSLNDLRPSSSREGPGMRTDGLRAVGYSDVVAGDAPVMGPPSPRIGTGAFPPLDGNFGPAVTPVDQATSNHPNISGPSNPQVISNAGEWGMKPVPTPPNRDKKRGIFSGFRGRSSSDLGPNDKLPAPTSHANEQIYSGGPPRAVFGAPLEDASRYSRPADVATELPAVVYRCIEYLLSHNVVAEEGIFRLSGSNTVIKALRDRFNTEGDVDLGADGNYYDIHAVASLLKLYLRELPSSILTRELHLEFLTCQEKQGREKLVGLNALVNRLPTPNRVLLAALSSMLQAIVNNAEVNKMNIRNVGIVFSPTLNVPAPLISSFVEDQALVFGPPLTEPTNPAASYPPPQQQYTSNPYAPQPPSTTDLRSPRKQMFSDLPTPAYGQTTFQSLGVLHPDHAADPSTMPVHPGTTPEGNGGAGGSSYAAYVVAPRGEGAFGSLNDALKTPAPHTVYGVAGNGVVSARDGRGR</sequence>
<dbReference type="Gene3D" id="3.30.1520.10">
    <property type="entry name" value="Phox-like domain"/>
    <property type="match status" value="1"/>
</dbReference>
<gene>
    <name evidence="6" type="ORF">BDY17DRAFT_301962</name>
</gene>
<feature type="region of interest" description="Disordered" evidence="3">
    <location>
        <begin position="1298"/>
        <end position="1336"/>
    </location>
</feature>
<feature type="coiled-coil region" evidence="2">
    <location>
        <begin position="214"/>
        <end position="245"/>
    </location>
</feature>
<feature type="region of interest" description="Disordered" evidence="3">
    <location>
        <begin position="258"/>
        <end position="326"/>
    </location>
</feature>
<dbReference type="GeneID" id="54475339"/>
<dbReference type="GO" id="GO:0007165">
    <property type="term" value="P:signal transduction"/>
    <property type="evidence" value="ECO:0007669"/>
    <property type="project" value="InterPro"/>
</dbReference>
<evidence type="ECO:0000313" key="7">
    <source>
        <dbReference type="Proteomes" id="UP000799767"/>
    </source>
</evidence>
<dbReference type="GO" id="GO:0035091">
    <property type="term" value="F:phosphatidylinositol binding"/>
    <property type="evidence" value="ECO:0007669"/>
    <property type="project" value="InterPro"/>
</dbReference>
<evidence type="ECO:0000256" key="3">
    <source>
        <dbReference type="SAM" id="MobiDB-lite"/>
    </source>
</evidence>
<dbReference type="CDD" id="cd06093">
    <property type="entry name" value="PX_domain"/>
    <property type="match status" value="1"/>
</dbReference>
<dbReference type="SMART" id="SM00324">
    <property type="entry name" value="RhoGAP"/>
    <property type="match status" value="1"/>
</dbReference>
<dbReference type="SUPFAM" id="SSF64268">
    <property type="entry name" value="PX domain"/>
    <property type="match status" value="1"/>
</dbReference>
<dbReference type="InterPro" id="IPR011993">
    <property type="entry name" value="PH-like_dom_sf"/>
</dbReference>
<feature type="compositionally biased region" description="Polar residues" evidence="3">
    <location>
        <begin position="135"/>
        <end position="156"/>
    </location>
</feature>
<feature type="region of interest" description="Disordered" evidence="3">
    <location>
        <begin position="350"/>
        <end position="510"/>
    </location>
</feature>
<feature type="compositionally biased region" description="Basic and acidic residues" evidence="3">
    <location>
        <begin position="259"/>
        <end position="270"/>
    </location>
</feature>
<dbReference type="SUPFAM" id="SSF50729">
    <property type="entry name" value="PH domain-like"/>
    <property type="match status" value="1"/>
</dbReference>
<dbReference type="SMART" id="SM00233">
    <property type="entry name" value="PH"/>
    <property type="match status" value="1"/>
</dbReference>
<feature type="domain" description="PH" evidence="4">
    <location>
        <begin position="827"/>
        <end position="938"/>
    </location>
</feature>
<feature type="compositionally biased region" description="Polar residues" evidence="3">
    <location>
        <begin position="577"/>
        <end position="586"/>
    </location>
</feature>
<keyword evidence="7" id="KW-1185">Reference proteome</keyword>
<dbReference type="InterPro" id="IPR008936">
    <property type="entry name" value="Rho_GTPase_activation_prot"/>
</dbReference>
<dbReference type="PANTHER" id="PTHR23176">
    <property type="entry name" value="RHO/RAC/CDC GTPASE-ACTIVATING PROTEIN"/>
    <property type="match status" value="1"/>
</dbReference>
<evidence type="ECO:0000256" key="2">
    <source>
        <dbReference type="SAM" id="Coils"/>
    </source>
</evidence>
<keyword evidence="1" id="KW-0343">GTPase activation</keyword>
<dbReference type="Proteomes" id="UP000799767">
    <property type="component" value="Unassembled WGS sequence"/>
</dbReference>
<feature type="compositionally biased region" description="Polar residues" evidence="3">
    <location>
        <begin position="966"/>
        <end position="979"/>
    </location>
</feature>
<dbReference type="InterPro" id="IPR036871">
    <property type="entry name" value="PX_dom_sf"/>
</dbReference>
<feature type="compositionally biased region" description="Polar residues" evidence="3">
    <location>
        <begin position="277"/>
        <end position="298"/>
    </location>
</feature>
<evidence type="ECO:0000259" key="4">
    <source>
        <dbReference type="PROSITE" id="PS50003"/>
    </source>
</evidence>
<feature type="compositionally biased region" description="Low complexity" evidence="3">
    <location>
        <begin position="548"/>
        <end position="557"/>
    </location>
</feature>
<evidence type="ECO:0000313" key="6">
    <source>
        <dbReference type="EMBL" id="KAF2480538.1"/>
    </source>
</evidence>
<name>A0A6A6PKD0_9PEZI</name>
<dbReference type="InterPro" id="IPR050729">
    <property type="entry name" value="Rho-GAP"/>
</dbReference>
<dbReference type="InterPro" id="IPR000198">
    <property type="entry name" value="RhoGAP_dom"/>
</dbReference>
<reference evidence="6" key="1">
    <citation type="journal article" date="2020" name="Stud. Mycol.">
        <title>101 Dothideomycetes genomes: a test case for predicting lifestyles and emergence of pathogens.</title>
        <authorList>
            <person name="Haridas S."/>
            <person name="Albert R."/>
            <person name="Binder M."/>
            <person name="Bloem J."/>
            <person name="Labutti K."/>
            <person name="Salamov A."/>
            <person name="Andreopoulos B."/>
            <person name="Baker S."/>
            <person name="Barry K."/>
            <person name="Bills G."/>
            <person name="Bluhm B."/>
            <person name="Cannon C."/>
            <person name="Castanera R."/>
            <person name="Culley D."/>
            <person name="Daum C."/>
            <person name="Ezra D."/>
            <person name="Gonzalez J."/>
            <person name="Henrissat B."/>
            <person name="Kuo A."/>
            <person name="Liang C."/>
            <person name="Lipzen A."/>
            <person name="Lutzoni F."/>
            <person name="Magnuson J."/>
            <person name="Mondo S."/>
            <person name="Nolan M."/>
            <person name="Ohm R."/>
            <person name="Pangilinan J."/>
            <person name="Park H.-J."/>
            <person name="Ramirez L."/>
            <person name="Alfaro M."/>
            <person name="Sun H."/>
            <person name="Tritt A."/>
            <person name="Yoshinaga Y."/>
            <person name="Zwiers L.-H."/>
            <person name="Turgeon B."/>
            <person name="Goodwin S."/>
            <person name="Spatafora J."/>
            <person name="Crous P."/>
            <person name="Grigoriev I."/>
        </authorList>
    </citation>
    <scope>NUCLEOTIDE SEQUENCE</scope>
    <source>
        <strain evidence="6">CBS 113389</strain>
    </source>
</reference>
<dbReference type="CDD" id="cd13277">
    <property type="entry name" value="PH_Bem3"/>
    <property type="match status" value="1"/>
</dbReference>
<dbReference type="PROSITE" id="PS50003">
    <property type="entry name" value="PH_DOMAIN"/>
    <property type="match status" value="1"/>
</dbReference>
<dbReference type="EMBL" id="MU001639">
    <property type="protein sequence ID" value="KAF2480538.1"/>
    <property type="molecule type" value="Genomic_DNA"/>
</dbReference>
<feature type="region of interest" description="Disordered" evidence="3">
    <location>
        <begin position="1035"/>
        <end position="1107"/>
    </location>
</feature>
<dbReference type="SUPFAM" id="SSF48350">
    <property type="entry name" value="GTPase activation domain, GAP"/>
    <property type="match status" value="1"/>
</dbReference>
<dbReference type="GO" id="GO:0005096">
    <property type="term" value="F:GTPase activator activity"/>
    <property type="evidence" value="ECO:0007669"/>
    <property type="project" value="UniProtKB-KW"/>
</dbReference>
<dbReference type="OrthoDB" id="185175at2759"/>
<dbReference type="InterPro" id="IPR001849">
    <property type="entry name" value="PH_domain"/>
</dbReference>
<protein>
    <recommendedName>
        <fullName evidence="8">RhoGAP-domain-containing protein</fullName>
    </recommendedName>
</protein>
<feature type="region of interest" description="Disordered" evidence="3">
    <location>
        <begin position="954"/>
        <end position="988"/>
    </location>
</feature>
<feature type="compositionally biased region" description="Basic and acidic residues" evidence="3">
    <location>
        <begin position="438"/>
        <end position="486"/>
    </location>
</feature>
<feature type="compositionally biased region" description="Low complexity" evidence="3">
    <location>
        <begin position="377"/>
        <end position="388"/>
    </location>
</feature>
<evidence type="ECO:0000259" key="5">
    <source>
        <dbReference type="PROSITE" id="PS50238"/>
    </source>
</evidence>
<feature type="compositionally biased region" description="Low complexity" evidence="3">
    <location>
        <begin position="1074"/>
        <end position="1083"/>
    </location>
</feature>
<dbReference type="PANTHER" id="PTHR23176:SF129">
    <property type="entry name" value="RHO GTPASE ACTIVATING PROTEIN AT 16F, ISOFORM E-RELATED"/>
    <property type="match status" value="1"/>
</dbReference>
<evidence type="ECO:0000256" key="1">
    <source>
        <dbReference type="ARBA" id="ARBA00022468"/>
    </source>
</evidence>
<accession>A0A6A6PKD0</accession>
<dbReference type="Gene3D" id="2.30.29.30">
    <property type="entry name" value="Pleckstrin-homology domain (PH domain)/Phosphotyrosine-binding domain (PTB)"/>
    <property type="match status" value="1"/>
</dbReference>
<feature type="compositionally biased region" description="Polar residues" evidence="3">
    <location>
        <begin position="350"/>
        <end position="366"/>
    </location>
</feature>
<feature type="compositionally biased region" description="Polar residues" evidence="3">
    <location>
        <begin position="1035"/>
        <end position="1051"/>
    </location>
</feature>
<proteinExistence type="predicted"/>
<organism evidence="6 7">
    <name type="scientific">Neohortaea acidophila</name>
    <dbReference type="NCBI Taxonomy" id="245834"/>
    <lineage>
        <taxon>Eukaryota</taxon>
        <taxon>Fungi</taxon>
        <taxon>Dikarya</taxon>
        <taxon>Ascomycota</taxon>
        <taxon>Pezizomycotina</taxon>
        <taxon>Dothideomycetes</taxon>
        <taxon>Dothideomycetidae</taxon>
        <taxon>Mycosphaerellales</taxon>
        <taxon>Teratosphaeriaceae</taxon>
        <taxon>Neohortaea</taxon>
    </lineage>
</organism>
<feature type="domain" description="Rho-GAP" evidence="5">
    <location>
        <begin position="1114"/>
        <end position="1306"/>
    </location>
</feature>
<dbReference type="PROSITE" id="PS50238">
    <property type="entry name" value="RHOGAP"/>
    <property type="match status" value="1"/>
</dbReference>
<feature type="region of interest" description="Disordered" evidence="3">
    <location>
        <begin position="106"/>
        <end position="167"/>
    </location>
</feature>
<feature type="region of interest" description="Disordered" evidence="3">
    <location>
        <begin position="1"/>
        <end position="79"/>
    </location>
</feature>
<keyword evidence="2" id="KW-0175">Coiled coil</keyword>
<dbReference type="FunFam" id="2.30.29.30:FF:000452">
    <property type="entry name" value="Rho GTPase activator (Bem3)"/>
    <property type="match status" value="1"/>
</dbReference>
<feature type="compositionally biased region" description="Pro residues" evidence="3">
    <location>
        <begin position="40"/>
        <end position="50"/>
    </location>
</feature>
<feature type="region of interest" description="Disordered" evidence="3">
    <location>
        <begin position="528"/>
        <end position="586"/>
    </location>
</feature>